<dbReference type="EMBL" id="BBRZ01000007">
    <property type="protein sequence ID" value="GAM54851.1"/>
    <property type="molecule type" value="Genomic_DNA"/>
</dbReference>
<dbReference type="Pfam" id="PF24463">
    <property type="entry name" value="DUF7577"/>
    <property type="match status" value="1"/>
</dbReference>
<keyword evidence="2" id="KW-0863">Zinc-finger</keyword>
<evidence type="ECO:0000313" key="6">
    <source>
        <dbReference type="Proteomes" id="UP000031671"/>
    </source>
</evidence>
<name>A0A0B8NL93_9VIBR</name>
<accession>A0A0B8NL93</accession>
<dbReference type="AlphaFoldDB" id="A0A0B8NL93"/>
<dbReference type="GO" id="GO:0008270">
    <property type="term" value="F:zinc ion binding"/>
    <property type="evidence" value="ECO:0007669"/>
    <property type="project" value="UniProtKB-KW"/>
</dbReference>
<reference evidence="5 6" key="2">
    <citation type="submission" date="2015-01" db="EMBL/GenBank/DDBJ databases">
        <authorList>
            <consortium name="NBRP consortium"/>
            <person name="Sawabe T."/>
            <person name="Meirelles P."/>
            <person name="Feng G."/>
            <person name="Sayaka M."/>
            <person name="Hattori M."/>
            <person name="Ohkuma M."/>
        </authorList>
    </citation>
    <scope>NUCLEOTIDE SEQUENCE [LARGE SCALE GENOMIC DNA]</scope>
    <source>
        <strain evidence="6">JCM 19231</strain>
    </source>
</reference>
<keyword evidence="6" id="KW-1185">Reference proteome</keyword>
<evidence type="ECO:0000256" key="2">
    <source>
        <dbReference type="ARBA" id="ARBA00022771"/>
    </source>
</evidence>
<evidence type="ECO:0000259" key="4">
    <source>
        <dbReference type="PROSITE" id="PS50199"/>
    </source>
</evidence>
<reference evidence="5 6" key="1">
    <citation type="submission" date="2015-01" db="EMBL/GenBank/DDBJ databases">
        <title>Vibrio sp. C1 JCM 19231 whole genome shotgun sequence.</title>
        <authorList>
            <person name="Sawabe T."/>
            <person name="Meirelles P."/>
            <person name="Feng G."/>
            <person name="Sayaka M."/>
            <person name="Hattori M."/>
            <person name="Ohkuma M."/>
        </authorList>
    </citation>
    <scope>NUCLEOTIDE SEQUENCE [LARGE SCALE GENOMIC DNA]</scope>
    <source>
        <strain evidence="6">JCM 19231</strain>
    </source>
</reference>
<dbReference type="InterPro" id="IPR001876">
    <property type="entry name" value="Znf_RanBP2"/>
</dbReference>
<sequence>MKIYIAKNPPEAHFISELLLAEKIPVEVRSVGLFGLQGELPMDDSTQPHVWLLDPAYKEKAEAIIKAYMEADEQADWTCSECGEVNEGQFALCWNCGASSPTE</sequence>
<comment type="caution">
    <text evidence="5">The sequence shown here is derived from an EMBL/GenBank/DDBJ whole genome shotgun (WGS) entry which is preliminary data.</text>
</comment>
<dbReference type="InterPro" id="IPR055999">
    <property type="entry name" value="DUF7577"/>
</dbReference>
<protein>
    <recommendedName>
        <fullName evidence="4">RanBP2-type domain-containing protein</fullName>
    </recommendedName>
</protein>
<evidence type="ECO:0000313" key="5">
    <source>
        <dbReference type="EMBL" id="GAM54851.1"/>
    </source>
</evidence>
<dbReference type="Proteomes" id="UP000031671">
    <property type="component" value="Unassembled WGS sequence"/>
</dbReference>
<dbReference type="PROSITE" id="PS50199">
    <property type="entry name" value="ZF_RANBP2_2"/>
    <property type="match status" value="1"/>
</dbReference>
<proteinExistence type="predicted"/>
<dbReference type="PROSITE" id="PS01358">
    <property type="entry name" value="ZF_RANBP2_1"/>
    <property type="match status" value="1"/>
</dbReference>
<organism evidence="5 6">
    <name type="scientific">Vibrio ishigakensis</name>
    <dbReference type="NCBI Taxonomy" id="1481914"/>
    <lineage>
        <taxon>Bacteria</taxon>
        <taxon>Pseudomonadati</taxon>
        <taxon>Pseudomonadota</taxon>
        <taxon>Gammaproteobacteria</taxon>
        <taxon>Vibrionales</taxon>
        <taxon>Vibrionaceae</taxon>
        <taxon>Vibrio</taxon>
    </lineage>
</organism>
<gene>
    <name evidence="5" type="ORF">JCM19231_4587</name>
</gene>
<dbReference type="RefSeq" id="WP_261833422.1">
    <property type="nucleotide sequence ID" value="NZ_AP024881.1"/>
</dbReference>
<feature type="domain" description="RanBP2-type" evidence="4">
    <location>
        <begin position="73"/>
        <end position="102"/>
    </location>
</feature>
<evidence type="ECO:0000256" key="3">
    <source>
        <dbReference type="ARBA" id="ARBA00022833"/>
    </source>
</evidence>
<keyword evidence="3" id="KW-0862">Zinc</keyword>
<evidence type="ECO:0000256" key="1">
    <source>
        <dbReference type="ARBA" id="ARBA00022723"/>
    </source>
</evidence>
<keyword evidence="1" id="KW-0479">Metal-binding</keyword>